<name>A0A8X6TI44_NEPPI</name>
<dbReference type="Proteomes" id="UP000887013">
    <property type="component" value="Unassembled WGS sequence"/>
</dbReference>
<dbReference type="AlphaFoldDB" id="A0A8X6TI44"/>
<accession>A0A8X6TI44</accession>
<comment type="caution">
    <text evidence="1">The sequence shown here is derived from an EMBL/GenBank/DDBJ whole genome shotgun (WGS) entry which is preliminary data.</text>
</comment>
<evidence type="ECO:0000313" key="1">
    <source>
        <dbReference type="EMBL" id="GFT16982.1"/>
    </source>
</evidence>
<protein>
    <submittedName>
        <fullName evidence="1">Uncharacterized protein</fullName>
    </submittedName>
</protein>
<sequence>MFEQGYKRLNLPSIDSFSSFHLCSSSCSFSRSCAPYRNGNNWACLICPSTSEIPFRVCAYSSHQVADFCSDLTVLVVRGNRQELYLRYRPFRLVP</sequence>
<organism evidence="1 2">
    <name type="scientific">Nephila pilipes</name>
    <name type="common">Giant wood spider</name>
    <name type="synonym">Nephila maculata</name>
    <dbReference type="NCBI Taxonomy" id="299642"/>
    <lineage>
        <taxon>Eukaryota</taxon>
        <taxon>Metazoa</taxon>
        <taxon>Ecdysozoa</taxon>
        <taxon>Arthropoda</taxon>
        <taxon>Chelicerata</taxon>
        <taxon>Arachnida</taxon>
        <taxon>Araneae</taxon>
        <taxon>Araneomorphae</taxon>
        <taxon>Entelegynae</taxon>
        <taxon>Araneoidea</taxon>
        <taxon>Nephilidae</taxon>
        <taxon>Nephila</taxon>
    </lineage>
</organism>
<dbReference type="EMBL" id="BMAW01104922">
    <property type="protein sequence ID" value="GFT16982.1"/>
    <property type="molecule type" value="Genomic_DNA"/>
</dbReference>
<reference evidence="1" key="1">
    <citation type="submission" date="2020-08" db="EMBL/GenBank/DDBJ databases">
        <title>Multicomponent nature underlies the extraordinary mechanical properties of spider dragline silk.</title>
        <authorList>
            <person name="Kono N."/>
            <person name="Nakamura H."/>
            <person name="Mori M."/>
            <person name="Yoshida Y."/>
            <person name="Ohtoshi R."/>
            <person name="Malay A.D."/>
            <person name="Moran D.A.P."/>
            <person name="Tomita M."/>
            <person name="Numata K."/>
            <person name="Arakawa K."/>
        </authorList>
    </citation>
    <scope>NUCLEOTIDE SEQUENCE</scope>
</reference>
<proteinExistence type="predicted"/>
<evidence type="ECO:0000313" key="2">
    <source>
        <dbReference type="Proteomes" id="UP000887013"/>
    </source>
</evidence>
<keyword evidence="2" id="KW-1185">Reference proteome</keyword>
<gene>
    <name evidence="1" type="ORF">NPIL_333171</name>
</gene>